<dbReference type="Pfam" id="PF13927">
    <property type="entry name" value="Ig_3"/>
    <property type="match status" value="1"/>
</dbReference>
<keyword evidence="3" id="KW-0812">Transmembrane</keyword>
<name>A0A3Q2DC72_CYPVA</name>
<dbReference type="InterPro" id="IPR003599">
    <property type="entry name" value="Ig_sub"/>
</dbReference>
<reference evidence="5" key="2">
    <citation type="submission" date="2025-09" db="UniProtKB">
        <authorList>
            <consortium name="Ensembl"/>
        </authorList>
    </citation>
    <scope>IDENTIFICATION</scope>
</reference>
<evidence type="ECO:0000313" key="5">
    <source>
        <dbReference type="Ensembl" id="ENSCVAP00000016418.1"/>
    </source>
</evidence>
<organism evidence="5 6">
    <name type="scientific">Cyprinodon variegatus</name>
    <name type="common">Sheepshead minnow</name>
    <dbReference type="NCBI Taxonomy" id="28743"/>
    <lineage>
        <taxon>Eukaryota</taxon>
        <taxon>Metazoa</taxon>
        <taxon>Chordata</taxon>
        <taxon>Craniata</taxon>
        <taxon>Vertebrata</taxon>
        <taxon>Euteleostomi</taxon>
        <taxon>Actinopterygii</taxon>
        <taxon>Neopterygii</taxon>
        <taxon>Teleostei</taxon>
        <taxon>Neoteleostei</taxon>
        <taxon>Acanthomorphata</taxon>
        <taxon>Ovalentaria</taxon>
        <taxon>Atherinomorphae</taxon>
        <taxon>Cyprinodontiformes</taxon>
        <taxon>Cyprinodontidae</taxon>
        <taxon>Cyprinodon</taxon>
    </lineage>
</organism>
<keyword evidence="3" id="KW-0472">Membrane</keyword>
<sequence length="241" mass="27659">AFRLTRTFDRSHLESFSFNYVCYCYVLSYPPLTVSVLFSFVSHNESFHITPIVTQQPNWPQIFRGETVTLRCEINGGGRVQWKYEWIPSNGNSPTSSEYNITAADSRNYRCRGRTGDKYYSGIILVSPAHPVTEGDPVTLSCGDKEQKLLSNVFFYHNNKLIHNDSREELKISAVSKSDEGFYKCKHSRKESPQRDFQSETIVCSTTCLFEIESKAQKCCFSIVRCLCKNTQKLITRLIPN</sequence>
<dbReference type="GeneTree" id="ENSGT00730000113581"/>
<dbReference type="GO" id="GO:0004888">
    <property type="term" value="F:transmembrane signaling receptor activity"/>
    <property type="evidence" value="ECO:0007669"/>
    <property type="project" value="TreeGrafter"/>
</dbReference>
<dbReference type="InterPro" id="IPR036179">
    <property type="entry name" value="Ig-like_dom_sf"/>
</dbReference>
<dbReference type="Proteomes" id="UP000265020">
    <property type="component" value="Unassembled WGS sequence"/>
</dbReference>
<dbReference type="Gene3D" id="2.60.40.10">
    <property type="entry name" value="Immunoglobulins"/>
    <property type="match status" value="2"/>
</dbReference>
<dbReference type="GO" id="GO:0007166">
    <property type="term" value="P:cell surface receptor signaling pathway"/>
    <property type="evidence" value="ECO:0007669"/>
    <property type="project" value="TreeGrafter"/>
</dbReference>
<feature type="transmembrane region" description="Helical" evidence="3">
    <location>
        <begin position="20"/>
        <end position="41"/>
    </location>
</feature>
<proteinExistence type="predicted"/>
<evidence type="ECO:0000256" key="1">
    <source>
        <dbReference type="ARBA" id="ARBA00022729"/>
    </source>
</evidence>
<keyword evidence="1" id="KW-0732">Signal</keyword>
<protein>
    <recommendedName>
        <fullName evidence="4">Ig-like domain-containing protein</fullName>
    </recommendedName>
</protein>
<dbReference type="InterPro" id="IPR007110">
    <property type="entry name" value="Ig-like_dom"/>
</dbReference>
<evidence type="ECO:0000256" key="3">
    <source>
        <dbReference type="SAM" id="Phobius"/>
    </source>
</evidence>
<dbReference type="SUPFAM" id="SSF48726">
    <property type="entry name" value="Immunoglobulin"/>
    <property type="match status" value="2"/>
</dbReference>
<dbReference type="PANTHER" id="PTHR11481:SF64">
    <property type="entry name" value="FC RECEPTOR-LIKE PROTEIN 4"/>
    <property type="match status" value="1"/>
</dbReference>
<dbReference type="InterPro" id="IPR003598">
    <property type="entry name" value="Ig_sub2"/>
</dbReference>
<evidence type="ECO:0000313" key="6">
    <source>
        <dbReference type="Proteomes" id="UP000265020"/>
    </source>
</evidence>
<dbReference type="PROSITE" id="PS50835">
    <property type="entry name" value="IG_LIKE"/>
    <property type="match status" value="1"/>
</dbReference>
<dbReference type="InterPro" id="IPR013783">
    <property type="entry name" value="Ig-like_fold"/>
</dbReference>
<dbReference type="SMART" id="SM00408">
    <property type="entry name" value="IGc2"/>
    <property type="match status" value="2"/>
</dbReference>
<dbReference type="PANTHER" id="PTHR11481">
    <property type="entry name" value="IMMUNOGLOBULIN FC RECEPTOR"/>
    <property type="match status" value="1"/>
</dbReference>
<dbReference type="AlphaFoldDB" id="A0A3Q2DC72"/>
<dbReference type="GO" id="GO:0009897">
    <property type="term" value="C:external side of plasma membrane"/>
    <property type="evidence" value="ECO:0007669"/>
    <property type="project" value="TreeGrafter"/>
</dbReference>
<keyword evidence="6" id="KW-1185">Reference proteome</keyword>
<keyword evidence="3" id="KW-1133">Transmembrane helix</keyword>
<dbReference type="SMART" id="SM00409">
    <property type="entry name" value="IG"/>
    <property type="match status" value="2"/>
</dbReference>
<dbReference type="STRING" id="28743.ENSCVAP00000016418"/>
<evidence type="ECO:0000256" key="2">
    <source>
        <dbReference type="ARBA" id="ARBA00023157"/>
    </source>
</evidence>
<evidence type="ECO:0000259" key="4">
    <source>
        <dbReference type="PROSITE" id="PS50835"/>
    </source>
</evidence>
<dbReference type="GO" id="GO:0006955">
    <property type="term" value="P:immune response"/>
    <property type="evidence" value="ECO:0007669"/>
    <property type="project" value="TreeGrafter"/>
</dbReference>
<dbReference type="InterPro" id="IPR050488">
    <property type="entry name" value="Ig_Fc_receptor"/>
</dbReference>
<dbReference type="OMA" id="VIWHISA"/>
<reference evidence="5" key="1">
    <citation type="submission" date="2025-08" db="UniProtKB">
        <authorList>
            <consortium name="Ensembl"/>
        </authorList>
    </citation>
    <scope>IDENTIFICATION</scope>
</reference>
<feature type="domain" description="Ig-like" evidence="4">
    <location>
        <begin position="51"/>
        <end position="203"/>
    </location>
</feature>
<keyword evidence="2" id="KW-1015">Disulfide bond</keyword>
<accession>A0A3Q2DC72</accession>
<dbReference type="Ensembl" id="ENSCVAT00000024790.1">
    <property type="protein sequence ID" value="ENSCVAP00000016418.1"/>
    <property type="gene ID" value="ENSCVAG00000019376.1"/>
</dbReference>